<name>A0AAW2H6B2_9NEOP</name>
<sequence>MSEKEFKNTIVNFGPQHPAAHGVLRLVIELDGEVVERAEPHIGQLHRGTEKLMEYKTYLQNLPFMDRLDYVAPLNYEHAYVLAIEKLLNCNVPLRAQYLRVIFSELSRISRHLFAIGALANDAGAMTPFVWGIEEREKIMAFFEATSGARMHMNYFRPGGVAKDVPEGLLDNIYNWTETFPKRFKDIDSLLTNNRIFKQRTVDIGIVSEEEAINFGIHLPAGEVYTAVETPTGEFGIYLVSHGGPKLYRIKLRSNGLAHLQGLKRIVKGYQLADVPIILGSLDVVFGEIDR</sequence>
<evidence type="ECO:0000256" key="3">
    <source>
        <dbReference type="ARBA" id="ARBA00022967"/>
    </source>
</evidence>
<evidence type="ECO:0000256" key="1">
    <source>
        <dbReference type="ARBA" id="ARBA00005769"/>
    </source>
</evidence>
<protein>
    <recommendedName>
        <fullName evidence="5">Complex I-49kD</fullName>
    </recommendedName>
    <alternativeName>
        <fullName evidence="6">NADH-ubiquinone oxidoreductase 49 kDa subunit</fullName>
    </alternativeName>
</protein>
<dbReference type="GO" id="GO:0048038">
    <property type="term" value="F:quinone binding"/>
    <property type="evidence" value="ECO:0007669"/>
    <property type="project" value="InterPro"/>
</dbReference>
<keyword evidence="3 7" id="KW-1278">Translocase</keyword>
<dbReference type="GO" id="GO:0051287">
    <property type="term" value="F:NAD binding"/>
    <property type="evidence" value="ECO:0007669"/>
    <property type="project" value="InterPro"/>
</dbReference>
<dbReference type="PROSITE" id="PS00535">
    <property type="entry name" value="COMPLEX1_49K"/>
    <property type="match status" value="1"/>
</dbReference>
<dbReference type="InterPro" id="IPR029014">
    <property type="entry name" value="NiFe-Hase_large"/>
</dbReference>
<evidence type="ECO:0000256" key="5">
    <source>
        <dbReference type="ARBA" id="ARBA00030505"/>
    </source>
</evidence>
<dbReference type="InterPro" id="IPR001135">
    <property type="entry name" value="NADH_Q_OxRdtase_suD"/>
</dbReference>
<dbReference type="InterPro" id="IPR022885">
    <property type="entry name" value="NDH1_su_D/H"/>
</dbReference>
<evidence type="ECO:0000313" key="9">
    <source>
        <dbReference type="EMBL" id="KAL0263874.1"/>
    </source>
</evidence>
<dbReference type="AlphaFoldDB" id="A0AAW2H6B2"/>
<evidence type="ECO:0000256" key="4">
    <source>
        <dbReference type="ARBA" id="ARBA00023027"/>
    </source>
</evidence>
<reference evidence="9" key="1">
    <citation type="journal article" date="2024" name="Gigascience">
        <title>Chromosome-level genome of the poultry shaft louse Menopon gallinae provides insight into the host-switching and adaptive evolution of parasitic lice.</title>
        <authorList>
            <person name="Xu Y."/>
            <person name="Ma L."/>
            <person name="Liu S."/>
            <person name="Liang Y."/>
            <person name="Liu Q."/>
            <person name="He Z."/>
            <person name="Tian L."/>
            <person name="Duan Y."/>
            <person name="Cai W."/>
            <person name="Li H."/>
            <person name="Song F."/>
        </authorList>
    </citation>
    <scope>NUCLEOTIDE SEQUENCE</scope>
    <source>
        <strain evidence="9">Cailab_2023a</strain>
    </source>
</reference>
<dbReference type="PANTHER" id="PTHR11993:SF10">
    <property type="entry name" value="NADH DEHYDROGENASE [UBIQUINONE] IRON-SULFUR PROTEIN 2, MITOCHONDRIAL"/>
    <property type="match status" value="1"/>
</dbReference>
<organism evidence="9">
    <name type="scientific">Menopon gallinae</name>
    <name type="common">poultry shaft louse</name>
    <dbReference type="NCBI Taxonomy" id="328185"/>
    <lineage>
        <taxon>Eukaryota</taxon>
        <taxon>Metazoa</taxon>
        <taxon>Ecdysozoa</taxon>
        <taxon>Arthropoda</taxon>
        <taxon>Hexapoda</taxon>
        <taxon>Insecta</taxon>
        <taxon>Pterygota</taxon>
        <taxon>Neoptera</taxon>
        <taxon>Paraneoptera</taxon>
        <taxon>Psocodea</taxon>
        <taxon>Troctomorpha</taxon>
        <taxon>Phthiraptera</taxon>
        <taxon>Amblycera</taxon>
        <taxon>Menoponidae</taxon>
        <taxon>Menopon</taxon>
    </lineage>
</organism>
<dbReference type="PANTHER" id="PTHR11993">
    <property type="entry name" value="NADH-UBIQUINONE OXIDOREDUCTASE 49 KDA SUBUNIT"/>
    <property type="match status" value="1"/>
</dbReference>
<evidence type="ECO:0000259" key="8">
    <source>
        <dbReference type="Pfam" id="PF00346"/>
    </source>
</evidence>
<feature type="domain" description="NADH-quinone oxidoreductase subunit D" evidence="8">
    <location>
        <begin position="122"/>
        <end position="217"/>
    </location>
</feature>
<proteinExistence type="inferred from homology"/>
<comment type="caution">
    <text evidence="9">The sequence shown here is derived from an EMBL/GenBank/DDBJ whole genome shotgun (WGS) entry which is preliminary data.</text>
</comment>
<keyword evidence="2 7" id="KW-0813">Transport</keyword>
<evidence type="ECO:0000256" key="2">
    <source>
        <dbReference type="ARBA" id="ARBA00022448"/>
    </source>
</evidence>
<dbReference type="Pfam" id="PF00346">
    <property type="entry name" value="Complex1_49kDa"/>
    <property type="match status" value="1"/>
</dbReference>
<dbReference type="Gene3D" id="1.10.645.10">
    <property type="entry name" value="Cytochrome-c3 Hydrogenase, chain B"/>
    <property type="match status" value="2"/>
</dbReference>
<comment type="similarity">
    <text evidence="1 7">Belongs to the complex I 49 kDa subunit family.</text>
</comment>
<dbReference type="InterPro" id="IPR014029">
    <property type="entry name" value="NADH_UbQ_OxRdtase_49kDa_CS"/>
</dbReference>
<dbReference type="EMBL" id="JARGDH010000093">
    <property type="protein sequence ID" value="KAL0263874.1"/>
    <property type="molecule type" value="Genomic_DNA"/>
</dbReference>
<evidence type="ECO:0000256" key="6">
    <source>
        <dbReference type="ARBA" id="ARBA00031562"/>
    </source>
</evidence>
<dbReference type="SUPFAM" id="SSF56762">
    <property type="entry name" value="HydB/Nqo4-like"/>
    <property type="match status" value="1"/>
</dbReference>
<evidence type="ECO:0000256" key="7">
    <source>
        <dbReference type="RuleBase" id="RU003685"/>
    </source>
</evidence>
<gene>
    <name evidence="9" type="ORF">PYX00_011175</name>
</gene>
<accession>A0AAW2H6B2</accession>
<keyword evidence="4 7" id="KW-0520">NAD</keyword>
<dbReference type="GO" id="GO:0016651">
    <property type="term" value="F:oxidoreductase activity, acting on NAD(P)H"/>
    <property type="evidence" value="ECO:0007669"/>
    <property type="project" value="InterPro"/>
</dbReference>